<dbReference type="SUPFAM" id="SSF51182">
    <property type="entry name" value="RmlC-like cupins"/>
    <property type="match status" value="1"/>
</dbReference>
<dbReference type="CDD" id="cd06121">
    <property type="entry name" value="cupin_YML079wp"/>
    <property type="match status" value="1"/>
</dbReference>
<name>A0AAV9XJZ2_9PEZI</name>
<dbReference type="InterPro" id="IPR039935">
    <property type="entry name" value="YML079W-like"/>
</dbReference>
<dbReference type="InterPro" id="IPR011051">
    <property type="entry name" value="RmlC_Cupin_sf"/>
</dbReference>
<protein>
    <recommendedName>
        <fullName evidence="1">DUF985 domain-containing protein</fullName>
    </recommendedName>
</protein>
<reference evidence="2 3" key="1">
    <citation type="submission" date="2019-10" db="EMBL/GenBank/DDBJ databases">
        <authorList>
            <person name="Palmer J.M."/>
        </authorList>
    </citation>
    <scope>NUCLEOTIDE SEQUENCE [LARGE SCALE GENOMIC DNA]</scope>
    <source>
        <strain evidence="2 3">TWF694</strain>
    </source>
</reference>
<comment type="caution">
    <text evidence="2">The sequence shown here is derived from an EMBL/GenBank/DDBJ whole genome shotgun (WGS) entry which is preliminary data.</text>
</comment>
<proteinExistence type="predicted"/>
<organism evidence="2 3">
    <name type="scientific">Orbilia ellipsospora</name>
    <dbReference type="NCBI Taxonomy" id="2528407"/>
    <lineage>
        <taxon>Eukaryota</taxon>
        <taxon>Fungi</taxon>
        <taxon>Dikarya</taxon>
        <taxon>Ascomycota</taxon>
        <taxon>Pezizomycotina</taxon>
        <taxon>Orbiliomycetes</taxon>
        <taxon>Orbiliales</taxon>
        <taxon>Orbiliaceae</taxon>
        <taxon>Orbilia</taxon>
    </lineage>
</organism>
<dbReference type="PANTHER" id="PTHR33387:SF3">
    <property type="entry name" value="DUF985 DOMAIN-CONTAINING PROTEIN"/>
    <property type="match status" value="1"/>
</dbReference>
<dbReference type="Gene3D" id="2.60.120.10">
    <property type="entry name" value="Jelly Rolls"/>
    <property type="match status" value="1"/>
</dbReference>
<dbReference type="EMBL" id="JAVHJO010000003">
    <property type="protein sequence ID" value="KAK6541484.1"/>
    <property type="molecule type" value="Genomic_DNA"/>
</dbReference>
<dbReference type="InterPro" id="IPR009327">
    <property type="entry name" value="Cupin_DUF985"/>
</dbReference>
<feature type="domain" description="DUF985" evidence="1">
    <location>
        <begin position="22"/>
        <end position="199"/>
    </location>
</feature>
<evidence type="ECO:0000259" key="1">
    <source>
        <dbReference type="Pfam" id="PF06172"/>
    </source>
</evidence>
<evidence type="ECO:0000313" key="3">
    <source>
        <dbReference type="Proteomes" id="UP001365542"/>
    </source>
</evidence>
<evidence type="ECO:0000313" key="2">
    <source>
        <dbReference type="EMBL" id="KAK6541484.1"/>
    </source>
</evidence>
<dbReference type="Proteomes" id="UP001365542">
    <property type="component" value="Unassembled WGS sequence"/>
</dbReference>
<dbReference type="AlphaFoldDB" id="A0AAV9XJZ2"/>
<keyword evidence="3" id="KW-1185">Reference proteome</keyword>
<dbReference type="PANTHER" id="PTHR33387">
    <property type="entry name" value="RMLC-LIKE JELLY ROLL FOLD PROTEIN"/>
    <property type="match status" value="1"/>
</dbReference>
<accession>A0AAV9XJZ2</accession>
<dbReference type="InterPro" id="IPR014710">
    <property type="entry name" value="RmlC-like_jellyroll"/>
</dbReference>
<sequence>MATQLKYTQPFTPTPTESPQTQAVINALSLSSHPEGGYYIQTDKSYNHVIPNPFLTSPPRDPFVDSTTPTATATDGDATRTASTTIFYLLTSKSPQGHFHRNKARTMHLHHRGRARYIILHVDEWDGTPGSCRIEDWVVGADIAGGERLQWMVEGGKYKASYLLPAEGEGDAKMDGEGVEGCLISEVVVPGFEFTDHDYLTWDRLVALVGQKQAEELEWLIRKE</sequence>
<dbReference type="Pfam" id="PF06172">
    <property type="entry name" value="Cupin_5"/>
    <property type="match status" value="1"/>
</dbReference>
<gene>
    <name evidence="2" type="ORF">TWF694_007293</name>
</gene>